<dbReference type="AlphaFoldDB" id="A0A0F9PSL3"/>
<sequence length="95" mass="10862">MTFNMNNGNLFKIITTGLMAIITIFLGFGINMLSGMGDDIIELKTNQGIIINSSKYIEKDIAENKENISRIETTRFTTEDSERFKSWIEATYQKK</sequence>
<keyword evidence="1" id="KW-0812">Transmembrane</keyword>
<gene>
    <name evidence="2" type="ORF">LCGC14_1101470</name>
</gene>
<keyword evidence="1" id="KW-0472">Membrane</keyword>
<feature type="transmembrane region" description="Helical" evidence="1">
    <location>
        <begin position="13"/>
        <end position="34"/>
    </location>
</feature>
<proteinExistence type="predicted"/>
<evidence type="ECO:0000256" key="1">
    <source>
        <dbReference type="SAM" id="Phobius"/>
    </source>
</evidence>
<dbReference type="EMBL" id="LAZR01004965">
    <property type="protein sequence ID" value="KKN04051.1"/>
    <property type="molecule type" value="Genomic_DNA"/>
</dbReference>
<reference evidence="2" key="1">
    <citation type="journal article" date="2015" name="Nature">
        <title>Complex archaea that bridge the gap between prokaryotes and eukaryotes.</title>
        <authorList>
            <person name="Spang A."/>
            <person name="Saw J.H."/>
            <person name="Jorgensen S.L."/>
            <person name="Zaremba-Niedzwiedzka K."/>
            <person name="Martijn J."/>
            <person name="Lind A.E."/>
            <person name="van Eijk R."/>
            <person name="Schleper C."/>
            <person name="Guy L."/>
            <person name="Ettema T.J."/>
        </authorList>
    </citation>
    <scope>NUCLEOTIDE SEQUENCE</scope>
</reference>
<protein>
    <submittedName>
        <fullName evidence="2">Uncharacterized protein</fullName>
    </submittedName>
</protein>
<accession>A0A0F9PSL3</accession>
<evidence type="ECO:0000313" key="2">
    <source>
        <dbReference type="EMBL" id="KKN04051.1"/>
    </source>
</evidence>
<comment type="caution">
    <text evidence="2">The sequence shown here is derived from an EMBL/GenBank/DDBJ whole genome shotgun (WGS) entry which is preliminary data.</text>
</comment>
<keyword evidence="1" id="KW-1133">Transmembrane helix</keyword>
<name>A0A0F9PSL3_9ZZZZ</name>
<organism evidence="2">
    <name type="scientific">marine sediment metagenome</name>
    <dbReference type="NCBI Taxonomy" id="412755"/>
    <lineage>
        <taxon>unclassified sequences</taxon>
        <taxon>metagenomes</taxon>
        <taxon>ecological metagenomes</taxon>
    </lineage>
</organism>